<name>A0ABQ3HWL8_9SPHI</name>
<protein>
    <submittedName>
        <fullName evidence="2">Uncharacterized protein</fullName>
    </submittedName>
</protein>
<dbReference type="Proteomes" id="UP000620550">
    <property type="component" value="Unassembled WGS sequence"/>
</dbReference>
<comment type="caution">
    <text evidence="2">The sequence shown here is derived from an EMBL/GenBank/DDBJ whole genome shotgun (WGS) entry which is preliminary data.</text>
</comment>
<dbReference type="RefSeq" id="WP_189626304.1">
    <property type="nucleotide sequence ID" value="NZ_BNAF01000006.1"/>
</dbReference>
<proteinExistence type="predicted"/>
<evidence type="ECO:0000313" key="3">
    <source>
        <dbReference type="Proteomes" id="UP000620550"/>
    </source>
</evidence>
<feature type="region of interest" description="Disordered" evidence="1">
    <location>
        <begin position="1"/>
        <end position="21"/>
    </location>
</feature>
<dbReference type="EMBL" id="BNAF01000006">
    <property type="protein sequence ID" value="GHE34981.1"/>
    <property type="molecule type" value="Genomic_DNA"/>
</dbReference>
<keyword evidence="3" id="KW-1185">Reference proteome</keyword>
<organism evidence="2 3">
    <name type="scientific">Sphingobacterium griseoflavum</name>
    <dbReference type="NCBI Taxonomy" id="1474952"/>
    <lineage>
        <taxon>Bacteria</taxon>
        <taxon>Pseudomonadati</taxon>
        <taxon>Bacteroidota</taxon>
        <taxon>Sphingobacteriia</taxon>
        <taxon>Sphingobacteriales</taxon>
        <taxon>Sphingobacteriaceae</taxon>
        <taxon>Sphingobacterium</taxon>
    </lineage>
</organism>
<evidence type="ECO:0000256" key="1">
    <source>
        <dbReference type="SAM" id="MobiDB-lite"/>
    </source>
</evidence>
<accession>A0ABQ3HWL8</accession>
<reference evidence="3" key="1">
    <citation type="journal article" date="2019" name="Int. J. Syst. Evol. Microbiol.">
        <title>The Global Catalogue of Microorganisms (GCM) 10K type strain sequencing project: providing services to taxonomists for standard genome sequencing and annotation.</title>
        <authorList>
            <consortium name="The Broad Institute Genomics Platform"/>
            <consortium name="The Broad Institute Genome Sequencing Center for Infectious Disease"/>
            <person name="Wu L."/>
            <person name="Ma J."/>
        </authorList>
    </citation>
    <scope>NUCLEOTIDE SEQUENCE [LARGE SCALE GENOMIC DNA]</scope>
    <source>
        <strain evidence="3">CGMCC 1.12966</strain>
    </source>
</reference>
<sequence>MARKNGMEGAIPGAGRKGDGKHKVAYKISDKAKAIIDTKDNKSDFVSKAIVFYEKATC</sequence>
<evidence type="ECO:0000313" key="2">
    <source>
        <dbReference type="EMBL" id="GHE34981.1"/>
    </source>
</evidence>
<gene>
    <name evidence="2" type="ORF">GCM10017764_17710</name>
</gene>